<evidence type="ECO:0000313" key="2">
    <source>
        <dbReference type="Proteomes" id="UP001055108"/>
    </source>
</evidence>
<dbReference type="EMBL" id="BPQM01000052">
    <property type="protein sequence ID" value="GJD79072.1"/>
    <property type="molecule type" value="Genomic_DNA"/>
</dbReference>
<organism evidence="1 2">
    <name type="scientific">Methylobacterium gregans</name>
    <dbReference type="NCBI Taxonomy" id="374424"/>
    <lineage>
        <taxon>Bacteria</taxon>
        <taxon>Pseudomonadati</taxon>
        <taxon>Pseudomonadota</taxon>
        <taxon>Alphaproteobacteria</taxon>
        <taxon>Hyphomicrobiales</taxon>
        <taxon>Methylobacteriaceae</taxon>
        <taxon>Methylobacterium</taxon>
    </lineage>
</organism>
<sequence>MTSLAAQAVQTLAASFSQQMGVAVARQQIAAERAVAELVAGAIQPAAPPVPPGQGRIIDTRV</sequence>
<proteinExistence type="predicted"/>
<gene>
    <name evidence="1" type="ORF">NBEOAGPD_2292</name>
</gene>
<keyword evidence="2" id="KW-1185">Reference proteome</keyword>
<name>A0AA37HQE9_9HYPH</name>
<protein>
    <recommendedName>
        <fullName evidence="3">Motility protein</fullName>
    </recommendedName>
</protein>
<comment type="caution">
    <text evidence="1">The sequence shown here is derived from an EMBL/GenBank/DDBJ whole genome shotgun (WGS) entry which is preliminary data.</text>
</comment>
<dbReference type="AlphaFoldDB" id="A0AA37HQE9"/>
<evidence type="ECO:0000313" key="1">
    <source>
        <dbReference type="EMBL" id="GJD79072.1"/>
    </source>
</evidence>
<dbReference type="RefSeq" id="WP_238302948.1">
    <property type="nucleotide sequence ID" value="NZ_BPQM01000052.1"/>
</dbReference>
<accession>A0AA37HQE9</accession>
<reference evidence="1" key="2">
    <citation type="submission" date="2021-08" db="EMBL/GenBank/DDBJ databases">
        <authorList>
            <person name="Tani A."/>
            <person name="Ola A."/>
            <person name="Ogura Y."/>
            <person name="Katsura K."/>
            <person name="Hayashi T."/>
        </authorList>
    </citation>
    <scope>NUCLEOTIDE SEQUENCE</scope>
    <source>
        <strain evidence="1">NBRC 103626</strain>
    </source>
</reference>
<evidence type="ECO:0008006" key="3">
    <source>
        <dbReference type="Google" id="ProtNLM"/>
    </source>
</evidence>
<reference evidence="1" key="1">
    <citation type="journal article" date="2016" name="Front. Microbiol.">
        <title>Genome Sequence of the Piezophilic, Mesophilic Sulfate-Reducing Bacterium Desulfovibrio indicus J2T.</title>
        <authorList>
            <person name="Cao J."/>
            <person name="Maignien L."/>
            <person name="Shao Z."/>
            <person name="Alain K."/>
            <person name="Jebbar M."/>
        </authorList>
    </citation>
    <scope>NUCLEOTIDE SEQUENCE</scope>
    <source>
        <strain evidence="1">NBRC 103626</strain>
    </source>
</reference>
<dbReference type="Proteomes" id="UP001055108">
    <property type="component" value="Unassembled WGS sequence"/>
</dbReference>